<proteinExistence type="inferred from homology"/>
<sequence>MLWLNTFVFKPLFVCVGFLYPAYQSYKALESNRLDAAAEWLTYWVIFSLFTVIESVGDFLISWIPFYSFLKLGFLTWLLLPKFKGASKLYQTLVQPLIRKHEAKIDHGLNQGYETALNFHKTGLGFITQRFSSGGQRTN</sequence>
<organism evidence="2 3">
    <name type="scientific">Chloropicon primus</name>
    <dbReference type="NCBI Taxonomy" id="1764295"/>
    <lineage>
        <taxon>Eukaryota</taxon>
        <taxon>Viridiplantae</taxon>
        <taxon>Chlorophyta</taxon>
        <taxon>Chloropicophyceae</taxon>
        <taxon>Chloropicales</taxon>
        <taxon>Chloropicaceae</taxon>
        <taxon>Chloropicon</taxon>
    </lineage>
</organism>
<comment type="subcellular location">
    <subcellularLocation>
        <location evidence="1">Membrane</location>
        <topology evidence="1">Multi-pass membrane protein</topology>
    </subcellularLocation>
</comment>
<dbReference type="OrthoDB" id="10009287at2759"/>
<keyword evidence="1" id="KW-0472">Membrane</keyword>
<keyword evidence="1" id="KW-1133">Transmembrane helix</keyword>
<comment type="similarity">
    <text evidence="1">Belongs to the DP1 family.</text>
</comment>
<reference evidence="2 3" key="1">
    <citation type="submission" date="2018-07" db="EMBL/GenBank/DDBJ databases">
        <title>The complete nuclear genome of the prasinophyte Chloropicon primus (CCMP1205).</title>
        <authorList>
            <person name="Pombert J.-F."/>
            <person name="Otis C."/>
            <person name="Turmel M."/>
            <person name="Lemieux C."/>
        </authorList>
    </citation>
    <scope>NUCLEOTIDE SEQUENCE [LARGE SCALE GENOMIC DNA]</scope>
    <source>
        <strain evidence="2 3">CCMP1205</strain>
    </source>
</reference>
<feature type="transmembrane region" description="Helical" evidence="1">
    <location>
        <begin position="6"/>
        <end position="23"/>
    </location>
</feature>
<dbReference type="GO" id="GO:0016020">
    <property type="term" value="C:membrane"/>
    <property type="evidence" value="ECO:0007669"/>
    <property type="project" value="UniProtKB-SubCell"/>
</dbReference>
<dbReference type="InterPro" id="IPR004345">
    <property type="entry name" value="TB2_DP1_HVA22"/>
</dbReference>
<keyword evidence="3" id="KW-1185">Reference proteome</keyword>
<gene>
    <name evidence="2" type="ORF">A3770_05p37400</name>
</gene>
<name>A0A5B8MPL6_9CHLO</name>
<accession>A0A5B8MPL6</accession>
<evidence type="ECO:0000313" key="2">
    <source>
        <dbReference type="EMBL" id="QDZ21222.1"/>
    </source>
</evidence>
<feature type="transmembrane region" description="Helical" evidence="1">
    <location>
        <begin position="59"/>
        <end position="80"/>
    </location>
</feature>
<dbReference type="Proteomes" id="UP000316726">
    <property type="component" value="Chromosome 5"/>
</dbReference>
<dbReference type="Pfam" id="PF03134">
    <property type="entry name" value="TB2_DP1_HVA22"/>
    <property type="match status" value="1"/>
</dbReference>
<dbReference type="PANTHER" id="PTHR12300">
    <property type="entry name" value="HVA22-LIKE PROTEINS"/>
    <property type="match status" value="1"/>
</dbReference>
<keyword evidence="1" id="KW-0812">Transmembrane</keyword>
<dbReference type="AlphaFoldDB" id="A0A5B8MPL6"/>
<dbReference type="EMBL" id="CP031038">
    <property type="protein sequence ID" value="QDZ21222.1"/>
    <property type="molecule type" value="Genomic_DNA"/>
</dbReference>
<evidence type="ECO:0000256" key="1">
    <source>
        <dbReference type="RuleBase" id="RU362006"/>
    </source>
</evidence>
<evidence type="ECO:0000313" key="3">
    <source>
        <dbReference type="Proteomes" id="UP000316726"/>
    </source>
</evidence>
<protein>
    <recommendedName>
        <fullName evidence="1">HVA22-like protein</fullName>
    </recommendedName>
</protein>